<proteinExistence type="inferred from homology"/>
<keyword evidence="14 17" id="KW-0131">Cell cycle</keyword>
<dbReference type="PANTHER" id="PTHR21071">
    <property type="entry name" value="UDP-N-ACETYLENOLPYRUVOYLGLUCOSAMINE REDUCTASE"/>
    <property type="match status" value="1"/>
</dbReference>
<dbReference type="NCBIfam" id="TIGR00179">
    <property type="entry name" value="murB"/>
    <property type="match status" value="1"/>
</dbReference>
<evidence type="ECO:0000256" key="10">
    <source>
        <dbReference type="ARBA" id="ARBA00022857"/>
    </source>
</evidence>
<dbReference type="Proteomes" id="UP000018291">
    <property type="component" value="Unassembled WGS sequence"/>
</dbReference>
<evidence type="ECO:0000256" key="4">
    <source>
        <dbReference type="ARBA" id="ARBA00004752"/>
    </source>
</evidence>
<keyword evidence="8 17" id="KW-0285">Flavoprotein</keyword>
<evidence type="ECO:0000256" key="12">
    <source>
        <dbReference type="ARBA" id="ARBA00022984"/>
    </source>
</evidence>
<feature type="domain" description="FAD-binding PCMH-type" evidence="18">
    <location>
        <begin position="36"/>
        <end position="225"/>
    </location>
</feature>
<accession>R4Z2N9</accession>
<dbReference type="GO" id="GO:0008360">
    <property type="term" value="P:regulation of cell shape"/>
    <property type="evidence" value="ECO:0007669"/>
    <property type="project" value="UniProtKB-KW"/>
</dbReference>
<evidence type="ECO:0000256" key="7">
    <source>
        <dbReference type="ARBA" id="ARBA00022618"/>
    </source>
</evidence>
<evidence type="ECO:0000256" key="6">
    <source>
        <dbReference type="ARBA" id="ARBA00022490"/>
    </source>
</evidence>
<dbReference type="EC" id="1.3.1.98" evidence="17"/>
<evidence type="ECO:0000256" key="13">
    <source>
        <dbReference type="ARBA" id="ARBA00023002"/>
    </source>
</evidence>
<dbReference type="OrthoDB" id="9804753at2"/>
<organism evidence="19 20">
    <name type="scientific">Candidatus Neomicrothrix parvicella RN1</name>
    <dbReference type="NCBI Taxonomy" id="1229780"/>
    <lineage>
        <taxon>Bacteria</taxon>
        <taxon>Bacillati</taxon>
        <taxon>Actinomycetota</taxon>
        <taxon>Acidimicrobiia</taxon>
        <taxon>Acidimicrobiales</taxon>
        <taxon>Microthrixaceae</taxon>
        <taxon>Candidatus Neomicrothrix</taxon>
    </lineage>
</organism>
<dbReference type="STRING" id="1229780.BN381_140007"/>
<gene>
    <name evidence="17" type="primary">murB</name>
    <name evidence="19" type="ORF">BN381_140007</name>
</gene>
<dbReference type="InterPro" id="IPR016167">
    <property type="entry name" value="FAD-bd_PCMH_sub1"/>
</dbReference>
<dbReference type="GO" id="GO:0051301">
    <property type="term" value="P:cell division"/>
    <property type="evidence" value="ECO:0007669"/>
    <property type="project" value="UniProtKB-KW"/>
</dbReference>
<evidence type="ECO:0000256" key="16">
    <source>
        <dbReference type="ARBA" id="ARBA00048914"/>
    </source>
</evidence>
<keyword evidence="12 17" id="KW-0573">Peptidoglycan synthesis</keyword>
<comment type="similarity">
    <text evidence="5 17">Belongs to the MurB family.</text>
</comment>
<dbReference type="HAMAP" id="MF_00037">
    <property type="entry name" value="MurB"/>
    <property type="match status" value="1"/>
</dbReference>
<dbReference type="Gene3D" id="3.30.465.10">
    <property type="match status" value="1"/>
</dbReference>
<evidence type="ECO:0000256" key="1">
    <source>
        <dbReference type="ARBA" id="ARBA00001974"/>
    </source>
</evidence>
<dbReference type="SUPFAM" id="SSF56176">
    <property type="entry name" value="FAD-binding/transporter-associated domain-like"/>
    <property type="match status" value="1"/>
</dbReference>
<dbReference type="GO" id="GO:0008762">
    <property type="term" value="F:UDP-N-acetylmuramate dehydrogenase activity"/>
    <property type="evidence" value="ECO:0007669"/>
    <property type="project" value="UniProtKB-UniRule"/>
</dbReference>
<keyword evidence="11 17" id="KW-0133">Cell shape</keyword>
<dbReference type="InterPro" id="IPR006094">
    <property type="entry name" value="Oxid_FAD_bind_N"/>
</dbReference>
<comment type="pathway">
    <text evidence="4 17">Cell wall biogenesis; peptidoglycan biosynthesis.</text>
</comment>
<dbReference type="UniPathway" id="UPA00219"/>
<sequence>MSGSEAATTVVARLVDAMGERVQVGVSMAKASWYRVGGPAAAWVDVDSVEALRLVAAALTGEDVDLLVVGEGSNLLVSDAGYDGLVVHLDRNGPLGDIDVDAVTDEVCVTAGGAVRMPDLARRCAETGHAGLSWMAGIPGSVGGAVRMNAGVSTDAVEVRHALRWADVFDVATGTLERREPDWFDFGYRRSRLSRTQVVTAAGFATSVGDPGEIAADNTVHLNHRRDFQETRRTGGSVWTNPAKGSAWRLVEEAGAQGLRVGTAQVSNKHANFIVADSGGSADDVRELMAVVRRMVHHHSGVVLEAETVMIGFEPFEDLE</sequence>
<reference evidence="19 20" key="1">
    <citation type="journal article" date="2013" name="ISME J.">
        <title>Metabolic model for the filamentous 'Candidatus Microthrix parvicella' based on genomic and metagenomic analyses.</title>
        <authorList>
            <person name="Jon McIlroy S."/>
            <person name="Kristiansen R."/>
            <person name="Albertsen M."/>
            <person name="Michael Karst S."/>
            <person name="Rossetti S."/>
            <person name="Lund Nielsen J."/>
            <person name="Tandoi V."/>
            <person name="James Seviour R."/>
            <person name="Nielsen P.H."/>
        </authorList>
    </citation>
    <scope>NUCLEOTIDE SEQUENCE [LARGE SCALE GENOMIC DNA]</scope>
    <source>
        <strain evidence="19 20">RN1</strain>
    </source>
</reference>
<dbReference type="InterPro" id="IPR036635">
    <property type="entry name" value="MurB_C_sf"/>
</dbReference>
<evidence type="ECO:0000256" key="14">
    <source>
        <dbReference type="ARBA" id="ARBA00023306"/>
    </source>
</evidence>
<keyword evidence="6 17" id="KW-0963">Cytoplasm</keyword>
<feature type="active site" description="Proton donor" evidence="17">
    <location>
        <position position="237"/>
    </location>
</feature>
<evidence type="ECO:0000256" key="8">
    <source>
        <dbReference type="ARBA" id="ARBA00022630"/>
    </source>
</evidence>
<dbReference type="eggNOG" id="COG0812">
    <property type="taxonomic scope" value="Bacteria"/>
</dbReference>
<comment type="cofactor">
    <cofactor evidence="1 17">
        <name>FAD</name>
        <dbReference type="ChEBI" id="CHEBI:57692"/>
    </cofactor>
</comment>
<comment type="subcellular location">
    <subcellularLocation>
        <location evidence="3 17">Cytoplasm</location>
    </subcellularLocation>
</comment>
<dbReference type="PANTHER" id="PTHR21071:SF4">
    <property type="entry name" value="UDP-N-ACETYLENOLPYRUVOYLGLUCOSAMINE REDUCTASE"/>
    <property type="match status" value="1"/>
</dbReference>
<dbReference type="Gene3D" id="3.90.78.10">
    <property type="entry name" value="UDP-N-acetylenolpyruvoylglucosamine reductase, C-terminal domain"/>
    <property type="match status" value="1"/>
</dbReference>
<dbReference type="InterPro" id="IPR016169">
    <property type="entry name" value="FAD-bd_PCMH_sub2"/>
</dbReference>
<dbReference type="InterPro" id="IPR036318">
    <property type="entry name" value="FAD-bd_PCMH-like_sf"/>
</dbReference>
<dbReference type="InterPro" id="IPR003170">
    <property type="entry name" value="MurB"/>
</dbReference>
<protein>
    <recommendedName>
        <fullName evidence="17">UDP-N-acetylenolpyruvoylglucosamine reductase</fullName>
        <ecNumber evidence="17">1.3.1.98</ecNumber>
    </recommendedName>
    <alternativeName>
        <fullName evidence="17">UDP-N-acetylmuramate dehydrogenase</fullName>
    </alternativeName>
</protein>
<dbReference type="Pfam" id="PF02873">
    <property type="entry name" value="MurB_C"/>
    <property type="match status" value="1"/>
</dbReference>
<dbReference type="SUPFAM" id="SSF56194">
    <property type="entry name" value="Uridine diphospho-N-Acetylenolpyruvylglucosamine reductase, MurB, C-terminal domain"/>
    <property type="match status" value="1"/>
</dbReference>
<name>R4Z2N9_9ACTN</name>
<evidence type="ECO:0000256" key="9">
    <source>
        <dbReference type="ARBA" id="ARBA00022827"/>
    </source>
</evidence>
<evidence type="ECO:0000256" key="3">
    <source>
        <dbReference type="ARBA" id="ARBA00004496"/>
    </source>
</evidence>
<evidence type="ECO:0000259" key="18">
    <source>
        <dbReference type="PROSITE" id="PS51387"/>
    </source>
</evidence>
<dbReference type="EMBL" id="CANL01000006">
    <property type="protein sequence ID" value="CCM62842.1"/>
    <property type="molecule type" value="Genomic_DNA"/>
</dbReference>
<dbReference type="PROSITE" id="PS51387">
    <property type="entry name" value="FAD_PCMH"/>
    <property type="match status" value="1"/>
</dbReference>
<evidence type="ECO:0000256" key="15">
    <source>
        <dbReference type="ARBA" id="ARBA00023316"/>
    </source>
</evidence>
<evidence type="ECO:0000256" key="17">
    <source>
        <dbReference type="HAMAP-Rule" id="MF_00037"/>
    </source>
</evidence>
<dbReference type="InterPro" id="IPR011601">
    <property type="entry name" value="MurB_C"/>
</dbReference>
<dbReference type="AlphaFoldDB" id="R4Z2N9"/>
<feature type="active site" evidence="17">
    <location>
        <position position="307"/>
    </location>
</feature>
<keyword evidence="10 17" id="KW-0521">NADP</keyword>
<keyword evidence="13 17" id="KW-0560">Oxidoreductase</keyword>
<comment type="function">
    <text evidence="2 17">Cell wall formation.</text>
</comment>
<dbReference type="Gene3D" id="3.30.43.10">
    <property type="entry name" value="Uridine Diphospho-n-acetylenolpyruvylglucosamine Reductase, domain 2"/>
    <property type="match status" value="1"/>
</dbReference>
<keyword evidence="15 17" id="KW-0961">Cell wall biogenesis/degradation</keyword>
<dbReference type="HOGENOM" id="CLU_035304_1_1_11"/>
<dbReference type="Pfam" id="PF01565">
    <property type="entry name" value="FAD_binding_4"/>
    <property type="match status" value="1"/>
</dbReference>
<comment type="caution">
    <text evidence="19">The sequence shown here is derived from an EMBL/GenBank/DDBJ whole genome shotgun (WGS) entry which is preliminary data.</text>
</comment>
<keyword evidence="9 17" id="KW-0274">FAD</keyword>
<dbReference type="GO" id="GO:0071949">
    <property type="term" value="F:FAD binding"/>
    <property type="evidence" value="ECO:0007669"/>
    <property type="project" value="InterPro"/>
</dbReference>
<dbReference type="GO" id="GO:0071555">
    <property type="term" value="P:cell wall organization"/>
    <property type="evidence" value="ECO:0007669"/>
    <property type="project" value="UniProtKB-KW"/>
</dbReference>
<dbReference type="GO" id="GO:0009252">
    <property type="term" value="P:peptidoglycan biosynthetic process"/>
    <property type="evidence" value="ECO:0007669"/>
    <property type="project" value="UniProtKB-UniRule"/>
</dbReference>
<evidence type="ECO:0000256" key="11">
    <source>
        <dbReference type="ARBA" id="ARBA00022960"/>
    </source>
</evidence>
<comment type="catalytic activity">
    <reaction evidence="16 17">
        <text>UDP-N-acetyl-alpha-D-muramate + NADP(+) = UDP-N-acetyl-3-O-(1-carboxyvinyl)-alpha-D-glucosamine + NADPH + H(+)</text>
        <dbReference type="Rhea" id="RHEA:12248"/>
        <dbReference type="ChEBI" id="CHEBI:15378"/>
        <dbReference type="ChEBI" id="CHEBI:57783"/>
        <dbReference type="ChEBI" id="CHEBI:58349"/>
        <dbReference type="ChEBI" id="CHEBI:68483"/>
        <dbReference type="ChEBI" id="CHEBI:70757"/>
        <dbReference type="EC" id="1.3.1.98"/>
    </reaction>
</comment>
<keyword evidence="7 17" id="KW-0132">Cell division</keyword>
<feature type="active site" evidence="17">
    <location>
        <position position="189"/>
    </location>
</feature>
<keyword evidence="20" id="KW-1185">Reference proteome</keyword>
<evidence type="ECO:0000313" key="19">
    <source>
        <dbReference type="EMBL" id="CCM62842.1"/>
    </source>
</evidence>
<dbReference type="InterPro" id="IPR016166">
    <property type="entry name" value="FAD-bd_PCMH"/>
</dbReference>
<evidence type="ECO:0000313" key="20">
    <source>
        <dbReference type="Proteomes" id="UP000018291"/>
    </source>
</evidence>
<evidence type="ECO:0000256" key="2">
    <source>
        <dbReference type="ARBA" id="ARBA00003921"/>
    </source>
</evidence>
<evidence type="ECO:0000256" key="5">
    <source>
        <dbReference type="ARBA" id="ARBA00010485"/>
    </source>
</evidence>
<dbReference type="RefSeq" id="WP_012224647.1">
    <property type="nucleotide sequence ID" value="NZ_HG422565.1"/>
</dbReference>
<dbReference type="GO" id="GO:0005829">
    <property type="term" value="C:cytosol"/>
    <property type="evidence" value="ECO:0007669"/>
    <property type="project" value="TreeGrafter"/>
</dbReference>